<accession>A0A1Q3A175</accession>
<evidence type="ECO:0000313" key="2">
    <source>
        <dbReference type="EMBL" id="GAV49446.1"/>
    </source>
</evidence>
<dbReference type="InterPro" id="IPR006683">
    <property type="entry name" value="Thioestr_dom"/>
</dbReference>
<evidence type="ECO:0000313" key="3">
    <source>
        <dbReference type="Proteomes" id="UP000187013"/>
    </source>
</evidence>
<feature type="domain" description="Thioesterase" evidence="1">
    <location>
        <begin position="119"/>
        <end position="192"/>
    </location>
</feature>
<organism evidence="2 3">
    <name type="scientific">Zygosaccharomyces rouxii</name>
    <dbReference type="NCBI Taxonomy" id="4956"/>
    <lineage>
        <taxon>Eukaryota</taxon>
        <taxon>Fungi</taxon>
        <taxon>Dikarya</taxon>
        <taxon>Ascomycota</taxon>
        <taxon>Saccharomycotina</taxon>
        <taxon>Saccharomycetes</taxon>
        <taxon>Saccharomycetales</taxon>
        <taxon>Saccharomycetaceae</taxon>
        <taxon>Zygosaccharomyces</taxon>
    </lineage>
</organism>
<reference evidence="2 3" key="1">
    <citation type="submission" date="2016-08" db="EMBL/GenBank/DDBJ databases">
        <title>Draft genome sequence of allopolyploid Zygosaccharomyces rouxii.</title>
        <authorList>
            <person name="Watanabe J."/>
            <person name="Uehara K."/>
            <person name="Mogi Y."/>
            <person name="Tsukioka Y."/>
        </authorList>
    </citation>
    <scope>NUCLEOTIDE SEQUENCE [LARGE SCALE GENOMIC DNA]</scope>
    <source>
        <strain evidence="2 3">NBRC 110957</strain>
    </source>
</reference>
<sequence length="230" mass="25969">MMLKIINRALILPLAGFTLGTASFLKVWPDTINDYDEPMRTDPELLRRWRRTNLYEELKHLTQWRQSEKIPPAHRSNHVGQGLLSGVGKLENDPVVFHDEVQNSISVVYQLGKKLGDSNGYVDNGVLSVLLDEALCYCGFPLLPSKRGVTARLDLEFVGKIPVDSTIVLKAKVVEHKGRKCVISGTLESVPGMEKNWWGRLRSVWGAECYARAKCVLVEPKWFKWLPGDA</sequence>
<protein>
    <recommendedName>
        <fullName evidence="1">Thioesterase domain-containing protein</fullName>
    </recommendedName>
</protein>
<dbReference type="SUPFAM" id="SSF54637">
    <property type="entry name" value="Thioesterase/thiol ester dehydrase-isomerase"/>
    <property type="match status" value="1"/>
</dbReference>
<dbReference type="Proteomes" id="UP000187013">
    <property type="component" value="Unassembled WGS sequence"/>
</dbReference>
<evidence type="ECO:0000259" key="1">
    <source>
        <dbReference type="Pfam" id="PF03061"/>
    </source>
</evidence>
<dbReference type="PANTHER" id="PTHR47260:SF4">
    <property type="entry name" value="MIOREX COMPLEX COMPONENT 3"/>
    <property type="match status" value="1"/>
</dbReference>
<dbReference type="eggNOG" id="KOG4781">
    <property type="taxonomic scope" value="Eukaryota"/>
</dbReference>
<dbReference type="AlphaFoldDB" id="A0A1Q3A175"/>
<dbReference type="EMBL" id="BDGX01000016">
    <property type="protein sequence ID" value="GAV49446.1"/>
    <property type="molecule type" value="Genomic_DNA"/>
</dbReference>
<dbReference type="PANTHER" id="PTHR47260">
    <property type="entry name" value="UPF0644 PROTEIN PB2B4.06"/>
    <property type="match status" value="1"/>
</dbReference>
<dbReference type="InterPro" id="IPR029069">
    <property type="entry name" value="HotDog_dom_sf"/>
</dbReference>
<gene>
    <name evidence="2" type="ORF">ZYGR_0P00890</name>
</gene>
<dbReference type="Gene3D" id="3.10.129.10">
    <property type="entry name" value="Hotdog Thioesterase"/>
    <property type="match status" value="1"/>
</dbReference>
<dbReference type="OrthoDB" id="506431at2759"/>
<name>A0A1Q3A175_ZYGRO</name>
<dbReference type="Pfam" id="PF03061">
    <property type="entry name" value="4HBT"/>
    <property type="match status" value="1"/>
</dbReference>
<comment type="caution">
    <text evidence="2">The sequence shown here is derived from an EMBL/GenBank/DDBJ whole genome shotgun (WGS) entry which is preliminary data.</text>
</comment>
<proteinExistence type="predicted"/>
<dbReference type="InterPro" id="IPR052061">
    <property type="entry name" value="PTE-AB_protein"/>
</dbReference>